<gene>
    <name evidence="1" type="ORF">UFOPK4043_01175</name>
</gene>
<dbReference type="EMBL" id="CAFBPA010000189">
    <property type="protein sequence ID" value="CAB5013435.1"/>
    <property type="molecule type" value="Genomic_DNA"/>
</dbReference>
<accession>A0A6J7Q948</accession>
<protein>
    <submittedName>
        <fullName evidence="1">Unannotated protein</fullName>
    </submittedName>
</protein>
<sequence length="48" mass="5523">MTEEGGRELIDRAAKAYMDLDRYPMDDGTDNVRVVVRITPEKIVTLLR</sequence>
<proteinExistence type="predicted"/>
<reference evidence="1" key="1">
    <citation type="submission" date="2020-05" db="EMBL/GenBank/DDBJ databases">
        <authorList>
            <person name="Chiriac C."/>
            <person name="Salcher M."/>
            <person name="Ghai R."/>
            <person name="Kavagutti S V."/>
        </authorList>
    </citation>
    <scope>NUCLEOTIDE SEQUENCE</scope>
</reference>
<evidence type="ECO:0000313" key="1">
    <source>
        <dbReference type="EMBL" id="CAB5013435.1"/>
    </source>
</evidence>
<dbReference type="AlphaFoldDB" id="A0A6J7Q948"/>
<name>A0A6J7Q948_9ZZZZ</name>
<organism evidence="1">
    <name type="scientific">freshwater metagenome</name>
    <dbReference type="NCBI Taxonomy" id="449393"/>
    <lineage>
        <taxon>unclassified sequences</taxon>
        <taxon>metagenomes</taxon>
        <taxon>ecological metagenomes</taxon>
    </lineage>
</organism>